<evidence type="ECO:0000259" key="1">
    <source>
        <dbReference type="Pfam" id="PF07596"/>
    </source>
</evidence>
<dbReference type="NCBIfam" id="TIGR02532">
    <property type="entry name" value="IV_pilin_GFxxxE"/>
    <property type="match status" value="1"/>
</dbReference>
<dbReference type="SUPFAM" id="SSF54523">
    <property type="entry name" value="Pili subunits"/>
    <property type="match status" value="1"/>
</dbReference>
<dbReference type="PANTHER" id="PTHR30093">
    <property type="entry name" value="GENERAL SECRETION PATHWAY PROTEIN G"/>
    <property type="match status" value="1"/>
</dbReference>
<name>A0AAU7CA36_9BACT</name>
<dbReference type="NCBIfam" id="TIGR04294">
    <property type="entry name" value="pre_pil_HX9DG"/>
    <property type="match status" value="1"/>
</dbReference>
<dbReference type="RefSeq" id="WP_406694723.1">
    <property type="nucleotide sequence ID" value="NZ_CP155447.1"/>
</dbReference>
<dbReference type="InterPro" id="IPR045584">
    <property type="entry name" value="Pilin-like"/>
</dbReference>
<dbReference type="PANTHER" id="PTHR30093:SF2">
    <property type="entry name" value="TYPE II SECRETION SYSTEM PROTEIN H"/>
    <property type="match status" value="1"/>
</dbReference>
<dbReference type="AlphaFoldDB" id="A0AAU7CA36"/>
<sequence length="352" mass="38057">MRTTFRRNRAGFTLIELLVVIAIIAVLIALLLPAVQAAREAARRASCINNLKQLGLATANYESSYGSYPMGDHRGRASDGSTIRQNFGPFLALTQFIEQGNIFNTFNSSLQCYIWQNSTTNGFGVGALWCPSDGVINGLRYPGAPGDGWEGSPVPMTYSSYAGNLGPLVYYTNAVGDTNVMAQMKGVFSYIGGCCNDGRPSVSPTRLADITDGTSNTFLFGEHAHARISTSGPNAGDMYGCNWWTSGDYGDTTASSFFPPNFFQSNEDGYKLPGYFVRGDNYQMTFASMHSGGANFSFCDGSVKFLKNSINTWNSRAITYSKPTYNLNGANFGVYQALSTRNGGEVISADGY</sequence>
<dbReference type="Pfam" id="PF07963">
    <property type="entry name" value="N_methyl"/>
    <property type="match status" value="1"/>
</dbReference>
<reference evidence="2" key="1">
    <citation type="submission" date="2024-05" db="EMBL/GenBank/DDBJ databases">
        <title>Planctomycetes of the genus Singulisphaera possess chitinolytic capabilities.</title>
        <authorList>
            <person name="Ivanova A."/>
        </authorList>
    </citation>
    <scope>NUCLEOTIDE SEQUENCE</scope>
    <source>
        <strain evidence="2">Ch08T</strain>
    </source>
</reference>
<dbReference type="Gene3D" id="3.30.700.10">
    <property type="entry name" value="Glycoprotein, Type 4 Pilin"/>
    <property type="match status" value="1"/>
</dbReference>
<dbReference type="PROSITE" id="PS00409">
    <property type="entry name" value="PROKAR_NTER_METHYL"/>
    <property type="match status" value="1"/>
</dbReference>
<proteinExistence type="predicted"/>
<organism evidence="2">
    <name type="scientific">Singulisphaera sp. Ch08</name>
    <dbReference type="NCBI Taxonomy" id="3120278"/>
    <lineage>
        <taxon>Bacteria</taxon>
        <taxon>Pseudomonadati</taxon>
        <taxon>Planctomycetota</taxon>
        <taxon>Planctomycetia</taxon>
        <taxon>Isosphaerales</taxon>
        <taxon>Isosphaeraceae</taxon>
        <taxon>Singulisphaera</taxon>
    </lineage>
</organism>
<accession>A0AAU7CA36</accession>
<dbReference type="InterPro" id="IPR012902">
    <property type="entry name" value="N_methyl_site"/>
</dbReference>
<dbReference type="Pfam" id="PF07596">
    <property type="entry name" value="SBP_bac_10"/>
    <property type="match status" value="1"/>
</dbReference>
<protein>
    <submittedName>
        <fullName evidence="2">DUF1559 domain-containing protein</fullName>
    </submittedName>
</protein>
<dbReference type="EMBL" id="CP155447">
    <property type="protein sequence ID" value="XBH01980.1"/>
    <property type="molecule type" value="Genomic_DNA"/>
</dbReference>
<feature type="domain" description="DUF1559" evidence="1">
    <location>
        <begin position="36"/>
        <end position="311"/>
    </location>
</feature>
<dbReference type="InterPro" id="IPR011453">
    <property type="entry name" value="DUF1559"/>
</dbReference>
<dbReference type="InterPro" id="IPR027558">
    <property type="entry name" value="Pre_pil_HX9DG_C"/>
</dbReference>
<gene>
    <name evidence="2" type="ORF">V5E97_27090</name>
</gene>
<evidence type="ECO:0000313" key="2">
    <source>
        <dbReference type="EMBL" id="XBH01980.1"/>
    </source>
</evidence>